<evidence type="ECO:0000313" key="3">
    <source>
        <dbReference type="Proteomes" id="UP000247702"/>
    </source>
</evidence>
<feature type="coiled-coil region" evidence="1">
    <location>
        <begin position="350"/>
        <end position="377"/>
    </location>
</feature>
<comment type="caution">
    <text evidence="2">The sequence shown here is derived from an EMBL/GenBank/DDBJ whole genome shotgun (WGS) entry which is preliminary data.</text>
</comment>
<keyword evidence="3" id="KW-1185">Reference proteome</keyword>
<protein>
    <submittedName>
        <fullName evidence="2">Uncharacterized protein</fullName>
    </submittedName>
</protein>
<gene>
    <name evidence="2" type="ORF">RclHR1_02680014</name>
</gene>
<reference evidence="2 3" key="1">
    <citation type="submission" date="2017-11" db="EMBL/GenBank/DDBJ databases">
        <title>The genome of Rhizophagus clarus HR1 reveals common genetic basis of auxotrophy among arbuscular mycorrhizal fungi.</title>
        <authorList>
            <person name="Kobayashi Y."/>
        </authorList>
    </citation>
    <scope>NUCLEOTIDE SEQUENCE [LARGE SCALE GENOMIC DNA]</scope>
    <source>
        <strain evidence="2 3">HR1</strain>
    </source>
</reference>
<sequence length="413" mass="48306">MSDSTPIENELKIGGEPMIRVGTIENIQDSPEKVAKLLASMGKKSLDFIDDKEHSLLKESYRIEIVPVEHPRWEFQLHIHPKYWFDMLYYKEAKNDEDKKAIIKIAREYVNGVRSSYRPSIPKTSLSPYPSRNYCKYHPTCVSSECLFDCYDNTPRESNNNISLTEKKNGSSNHINYIAPDVYCNKGKRSTNCNWYAEDERHVKTMKMKNGDQYIILSRQKHVRNLLISPINHRTNRDLVKDASFWEWILGDVINKFLLTICKKPYPVKCFAINFGKWESESSKDENVVECHAHFHLHITEEVVDKMERKQDKNGYAIYPAMHGKVNDPIKYGLKNCKELETSRLSSLEIARINQELVDLNKKLDEMDKKLDKKFDEMDKKFNEKFDEMNKKLCTFMESFSSLKTEKGSLVNN</sequence>
<dbReference type="EMBL" id="BEXD01001868">
    <property type="protein sequence ID" value="GBB96080.1"/>
    <property type="molecule type" value="Genomic_DNA"/>
</dbReference>
<dbReference type="Proteomes" id="UP000247702">
    <property type="component" value="Unassembled WGS sequence"/>
</dbReference>
<proteinExistence type="predicted"/>
<evidence type="ECO:0000256" key="1">
    <source>
        <dbReference type="SAM" id="Coils"/>
    </source>
</evidence>
<evidence type="ECO:0000313" key="2">
    <source>
        <dbReference type="EMBL" id="GBB96080.1"/>
    </source>
</evidence>
<dbReference type="AlphaFoldDB" id="A0A2Z6R1J4"/>
<accession>A0A2Z6R1J4</accession>
<keyword evidence="1" id="KW-0175">Coiled coil</keyword>
<organism evidence="2 3">
    <name type="scientific">Rhizophagus clarus</name>
    <dbReference type="NCBI Taxonomy" id="94130"/>
    <lineage>
        <taxon>Eukaryota</taxon>
        <taxon>Fungi</taxon>
        <taxon>Fungi incertae sedis</taxon>
        <taxon>Mucoromycota</taxon>
        <taxon>Glomeromycotina</taxon>
        <taxon>Glomeromycetes</taxon>
        <taxon>Glomerales</taxon>
        <taxon>Glomeraceae</taxon>
        <taxon>Rhizophagus</taxon>
    </lineage>
</organism>
<name>A0A2Z6R1J4_9GLOM</name>